<dbReference type="InterPro" id="IPR029044">
    <property type="entry name" value="Nucleotide-diphossugar_trans"/>
</dbReference>
<name>A0A9X4KIX9_9BACL</name>
<dbReference type="Gene3D" id="3.90.550.10">
    <property type="entry name" value="Spore Coat Polysaccharide Biosynthesis Protein SpsA, Chain A"/>
    <property type="match status" value="1"/>
</dbReference>
<sequence length="236" mass="25037">MRGSNDRRVAAATKATGKAAEYWRREGAVDGAAWRSAHPAGTVRALSDYAQRAWADKVSRQAAAGSADRLRLYRYGAAYAAGIRQGSGMQMHDELLPLQGSASAVLYADGSTASLQAVLAELERLPLREIVVVLGANAEPMLKTLLSHPRVVVFHSPDGYKSPHAARAAGAKLTGADSVLFADGAKPCPARLLGAMLVRADAGTDAVLCDRTTQEGAFDRRGRRFLAAGISQCFSW</sequence>
<comment type="caution">
    <text evidence="1">The sequence shown here is derived from an EMBL/GenBank/DDBJ whole genome shotgun (WGS) entry which is preliminary data.</text>
</comment>
<evidence type="ECO:0000313" key="1">
    <source>
        <dbReference type="EMBL" id="MDG0790590.1"/>
    </source>
</evidence>
<proteinExistence type="predicted"/>
<dbReference type="AlphaFoldDB" id="A0A9X4KIX9"/>
<dbReference type="SUPFAM" id="SSF53448">
    <property type="entry name" value="Nucleotide-diphospho-sugar transferases"/>
    <property type="match status" value="1"/>
</dbReference>
<evidence type="ECO:0000313" key="2">
    <source>
        <dbReference type="Proteomes" id="UP001153387"/>
    </source>
</evidence>
<organism evidence="1 2">
    <name type="scientific">Cohnella ginsengisoli</name>
    <dbReference type="NCBI Taxonomy" id="425004"/>
    <lineage>
        <taxon>Bacteria</taxon>
        <taxon>Bacillati</taxon>
        <taxon>Bacillota</taxon>
        <taxon>Bacilli</taxon>
        <taxon>Bacillales</taxon>
        <taxon>Paenibacillaceae</taxon>
        <taxon>Cohnella</taxon>
    </lineage>
</organism>
<gene>
    <name evidence="1" type="ORF">OMP38_06770</name>
</gene>
<accession>A0A9X4KIX9</accession>
<dbReference type="EMBL" id="JAPDHZ010000002">
    <property type="protein sequence ID" value="MDG0790590.1"/>
    <property type="molecule type" value="Genomic_DNA"/>
</dbReference>
<reference evidence="1 2" key="1">
    <citation type="submission" date="2022-10" db="EMBL/GenBank/DDBJ databases">
        <title>Comparative genomic analysis of Cohnella hashimotonis sp. nov., isolated from the International Space Station.</title>
        <authorList>
            <person name="Simpson A."/>
            <person name="Venkateswaran K."/>
        </authorList>
    </citation>
    <scope>NUCLEOTIDE SEQUENCE [LARGE SCALE GENOMIC DNA]</scope>
    <source>
        <strain evidence="1 2">DSM 18997</strain>
    </source>
</reference>
<dbReference type="RefSeq" id="WP_277564408.1">
    <property type="nucleotide sequence ID" value="NZ_JAPDHZ010000002.1"/>
</dbReference>
<keyword evidence="2" id="KW-1185">Reference proteome</keyword>
<dbReference type="Proteomes" id="UP001153387">
    <property type="component" value="Unassembled WGS sequence"/>
</dbReference>
<protein>
    <submittedName>
        <fullName evidence="1">Uncharacterized protein</fullName>
    </submittedName>
</protein>